<organism evidence="1">
    <name type="scientific">marine metagenome</name>
    <dbReference type="NCBI Taxonomy" id="408172"/>
    <lineage>
        <taxon>unclassified sequences</taxon>
        <taxon>metagenomes</taxon>
        <taxon>ecological metagenomes</taxon>
    </lineage>
</organism>
<protein>
    <submittedName>
        <fullName evidence="1">Uncharacterized protein</fullName>
    </submittedName>
</protein>
<dbReference type="EMBL" id="UINC01219677">
    <property type="protein sequence ID" value="SVE47253.1"/>
    <property type="molecule type" value="Genomic_DNA"/>
</dbReference>
<reference evidence="1" key="1">
    <citation type="submission" date="2018-05" db="EMBL/GenBank/DDBJ databases">
        <authorList>
            <person name="Lanie J.A."/>
            <person name="Ng W.-L."/>
            <person name="Kazmierczak K.M."/>
            <person name="Andrzejewski T.M."/>
            <person name="Davidsen T.M."/>
            <person name="Wayne K.J."/>
            <person name="Tettelin H."/>
            <person name="Glass J.I."/>
            <person name="Rusch D."/>
            <person name="Podicherti R."/>
            <person name="Tsui H.-C.T."/>
            <person name="Winkler M.E."/>
        </authorList>
    </citation>
    <scope>NUCLEOTIDE SEQUENCE</scope>
</reference>
<gene>
    <name evidence="1" type="ORF">METZ01_LOCUS500107</name>
</gene>
<dbReference type="AlphaFoldDB" id="A0A383DSM0"/>
<sequence length="72" mass="7509">MRLISKSLLGLASVGLVAGGLLAASSQADAKTIVVRIGSGHPPTVVYAGLMKTFYQTELKKAIEAKTSHKVK</sequence>
<accession>A0A383DSM0</accession>
<evidence type="ECO:0000313" key="1">
    <source>
        <dbReference type="EMBL" id="SVE47253.1"/>
    </source>
</evidence>
<feature type="non-terminal residue" evidence="1">
    <location>
        <position position="72"/>
    </location>
</feature>
<name>A0A383DSM0_9ZZZZ</name>
<proteinExistence type="predicted"/>